<protein>
    <submittedName>
        <fullName evidence="3">Neprosin family prolyl endopeptidase</fullName>
    </submittedName>
</protein>
<comment type="caution">
    <text evidence="3">The sequence shown here is derived from an EMBL/GenBank/DDBJ whole genome shotgun (WGS) entry which is preliminary data.</text>
</comment>
<gene>
    <name evidence="3" type="ORF">KZ829_28075</name>
</gene>
<dbReference type="PANTHER" id="PTHR31589:SF110">
    <property type="entry name" value="PROTEIN, PUTATIVE (DUF239)-RELATED"/>
    <property type="match status" value="1"/>
</dbReference>
<sequence length="460" mass="49287">MIATGVGRIHRRLRARKRLGELCLFRGVVRKTALSDNAATLCRDFWGVCHQIGLPRSAVSTESAAQAVPAQSRWLYGDQRRREPVAGGRRTRLRCPHTEDGHVSKSRRGLFAAGLTAAVVGSIGVVSTLNAGAEQIPERTAPAVAPADPGPAEGGETPVEAPPTKLPWGQRPQELQTGRDGASSGALKAAGLDAAAPDASGEEAEEEYAPKGRSTRSGVLKKETTTVVPPEPPSPTPTAAAARPTVHFLYNVGSQAAVSDGAYANLTISRPVLARSDYHTLAELAVQSADGAQIVEVGWNVDRVVNGDDDPHLFVYHWVDRKPTCYNGCGFVQYSDNIRPGDTLPRDITKRFGIQYFNGAWWIAYDTEWVGYFPERLWPTVDFSKTGLVQVFGEVAAATAAPCTQMGNGKEGDDMTAARVGSLTYLNGPAAEMHIRSTSDLYTVTKLSARTFRYGGPGSC</sequence>
<dbReference type="EMBL" id="JAHXZI010000016">
    <property type="protein sequence ID" value="MBW6437598.1"/>
    <property type="molecule type" value="Genomic_DNA"/>
</dbReference>
<feature type="domain" description="Neprosin PEP catalytic" evidence="2">
    <location>
        <begin position="239"/>
        <end position="460"/>
    </location>
</feature>
<dbReference type="InterPro" id="IPR053168">
    <property type="entry name" value="Glutamic_endopeptidase"/>
</dbReference>
<feature type="compositionally biased region" description="Low complexity" evidence="1">
    <location>
        <begin position="140"/>
        <end position="158"/>
    </location>
</feature>
<evidence type="ECO:0000313" key="4">
    <source>
        <dbReference type="Proteomes" id="UP001519863"/>
    </source>
</evidence>
<proteinExistence type="predicted"/>
<evidence type="ECO:0000313" key="3">
    <source>
        <dbReference type="EMBL" id="MBW6437598.1"/>
    </source>
</evidence>
<dbReference type="PANTHER" id="PTHR31589">
    <property type="entry name" value="PROTEIN, PUTATIVE (DUF239)-RELATED-RELATED"/>
    <property type="match status" value="1"/>
</dbReference>
<name>A0ABS7B9F2_9ACTN</name>
<keyword evidence="4" id="KW-1185">Reference proteome</keyword>
<evidence type="ECO:0000256" key="1">
    <source>
        <dbReference type="SAM" id="MobiDB-lite"/>
    </source>
</evidence>
<dbReference type="Proteomes" id="UP001519863">
    <property type="component" value="Unassembled WGS sequence"/>
</dbReference>
<dbReference type="PROSITE" id="PS52045">
    <property type="entry name" value="NEPROSIN_PEP_CD"/>
    <property type="match status" value="1"/>
</dbReference>
<evidence type="ECO:0000259" key="2">
    <source>
        <dbReference type="PROSITE" id="PS52045"/>
    </source>
</evidence>
<feature type="region of interest" description="Disordered" evidence="1">
    <location>
        <begin position="137"/>
        <end position="240"/>
    </location>
</feature>
<reference evidence="3 4" key="1">
    <citation type="journal article" date="2013" name="Antonie Van Leeuwenhoek">
        <title>Actinoplanes hulinensis sp. nov., a novel actinomycete isolated from soybean root (Glycine max (L.) Merr).</title>
        <authorList>
            <person name="Shen Y."/>
            <person name="Liu C."/>
            <person name="Wang X."/>
            <person name="Zhao J."/>
            <person name="Jia F."/>
            <person name="Zhang Y."/>
            <person name="Wang L."/>
            <person name="Yang D."/>
            <person name="Xiang W."/>
        </authorList>
    </citation>
    <scope>NUCLEOTIDE SEQUENCE [LARGE SCALE GENOMIC DNA]</scope>
    <source>
        <strain evidence="3 4">NEAU-M9</strain>
    </source>
</reference>
<dbReference type="Pfam" id="PF03080">
    <property type="entry name" value="Neprosin"/>
    <property type="match status" value="1"/>
</dbReference>
<feature type="compositionally biased region" description="Low complexity" evidence="1">
    <location>
        <begin position="180"/>
        <end position="199"/>
    </location>
</feature>
<dbReference type="InterPro" id="IPR004314">
    <property type="entry name" value="Neprosin"/>
</dbReference>
<organism evidence="3 4">
    <name type="scientific">Actinoplanes hulinensis</name>
    <dbReference type="NCBI Taxonomy" id="1144547"/>
    <lineage>
        <taxon>Bacteria</taxon>
        <taxon>Bacillati</taxon>
        <taxon>Actinomycetota</taxon>
        <taxon>Actinomycetes</taxon>
        <taxon>Micromonosporales</taxon>
        <taxon>Micromonosporaceae</taxon>
        <taxon>Actinoplanes</taxon>
    </lineage>
</organism>
<accession>A0ABS7B9F2</accession>